<gene>
    <name evidence="7" type="ORF">C4541_10120</name>
</gene>
<keyword evidence="5" id="KW-0411">Iron-sulfur</keyword>
<dbReference type="InterPro" id="IPR019575">
    <property type="entry name" value="Nuop51_4Fe4S-bd"/>
</dbReference>
<sequence>MAGKRKQILFSALEPGLGLKKALEHTQTEIIDIIKLSRLRGRGGAGFPTGLKWDLAYSAKAPKKFIVCNADEGEPGTFKDRILLNEHAKKIFEGMAIAGYAVGSQEGIIYLRAEYRYLRPVLVQAIDELRKAHLLGKKILGSDFQFDIDIHLGAGAYVCGEETALIESLEGKRGEARNKPPYPTESGYMGYPTVVNNVETFCYVPYILIEGAAWFQKFGTFESTGSKLFSISGDVKKPGVYELEMGTTVRQVLNLVEASDTKAVQVGGASGICVAEKDFDKPLAFESLPPGGSIIVFNRSRDMLNVLKNFMEFFVEESCGQCTPCREGTFRLLEGVKLMEQGQCSIHYLRVLRELAETMKISSKCGLGQMAPNPFLSIIDNFKGEILARDRVTDSIPL</sequence>
<dbReference type="GO" id="GO:0046872">
    <property type="term" value="F:metal ion binding"/>
    <property type="evidence" value="ECO:0007669"/>
    <property type="project" value="UniProtKB-KW"/>
</dbReference>
<dbReference type="InterPro" id="IPR001949">
    <property type="entry name" value="NADH-UbQ_OxRdtase_51kDa_CS"/>
</dbReference>
<dbReference type="SUPFAM" id="SSF140490">
    <property type="entry name" value="Nqo1C-terminal domain-like"/>
    <property type="match status" value="1"/>
</dbReference>
<dbReference type="PANTHER" id="PTHR43578">
    <property type="entry name" value="NADH-QUINONE OXIDOREDUCTASE SUBUNIT F"/>
    <property type="match status" value="1"/>
</dbReference>
<evidence type="ECO:0000256" key="5">
    <source>
        <dbReference type="ARBA" id="ARBA00023014"/>
    </source>
</evidence>
<dbReference type="PROSITE" id="PS00645">
    <property type="entry name" value="COMPLEX1_51K_2"/>
    <property type="match status" value="1"/>
</dbReference>
<name>A0A3A4QXI4_9BACT</name>
<evidence type="ECO:0000256" key="3">
    <source>
        <dbReference type="ARBA" id="ARBA00022723"/>
    </source>
</evidence>
<evidence type="ECO:0000256" key="1">
    <source>
        <dbReference type="ARBA" id="ARBA00007523"/>
    </source>
</evidence>
<comment type="similarity">
    <text evidence="1">Belongs to the complex I 51 kDa subunit family.</text>
</comment>
<dbReference type="SUPFAM" id="SSF142984">
    <property type="entry name" value="Nqo1 middle domain-like"/>
    <property type="match status" value="1"/>
</dbReference>
<dbReference type="Gene3D" id="3.40.50.11540">
    <property type="entry name" value="NADH-ubiquinone oxidoreductase 51kDa subunit"/>
    <property type="match status" value="1"/>
</dbReference>
<dbReference type="GO" id="GO:0008137">
    <property type="term" value="F:NADH dehydrogenase (ubiquinone) activity"/>
    <property type="evidence" value="ECO:0007669"/>
    <property type="project" value="InterPro"/>
</dbReference>
<keyword evidence="2" id="KW-0004">4Fe-4S</keyword>
<dbReference type="PANTHER" id="PTHR43578:SF3">
    <property type="entry name" value="NADH-QUINONE OXIDOREDUCTASE SUBUNIT F"/>
    <property type="match status" value="1"/>
</dbReference>
<comment type="caution">
    <text evidence="7">The sequence shown here is derived from an EMBL/GenBank/DDBJ whole genome shotgun (WGS) entry which is preliminary data.</text>
</comment>
<dbReference type="InterPro" id="IPR037225">
    <property type="entry name" value="Nuo51_FMN-bd_sf"/>
</dbReference>
<dbReference type="PROSITE" id="PS00644">
    <property type="entry name" value="COMPLEX1_51K_1"/>
    <property type="match status" value="1"/>
</dbReference>
<dbReference type="GO" id="GO:0010181">
    <property type="term" value="F:FMN binding"/>
    <property type="evidence" value="ECO:0007669"/>
    <property type="project" value="InterPro"/>
</dbReference>
<dbReference type="AlphaFoldDB" id="A0A3A4QXI4"/>
<evidence type="ECO:0000313" key="8">
    <source>
        <dbReference type="Proteomes" id="UP000266426"/>
    </source>
</evidence>
<dbReference type="SUPFAM" id="SSF142019">
    <property type="entry name" value="Nqo1 FMN-binding domain-like"/>
    <property type="match status" value="1"/>
</dbReference>
<accession>A0A3A4QXI4</accession>
<keyword evidence="4" id="KW-0408">Iron</keyword>
<evidence type="ECO:0000256" key="4">
    <source>
        <dbReference type="ARBA" id="ARBA00023004"/>
    </source>
</evidence>
<evidence type="ECO:0000256" key="2">
    <source>
        <dbReference type="ARBA" id="ARBA00022485"/>
    </source>
</evidence>
<dbReference type="FunFam" id="3.40.50.11540:FF:000001">
    <property type="entry name" value="NADH dehydrogenase [ubiquinone] flavoprotein 1, mitochondrial"/>
    <property type="match status" value="1"/>
</dbReference>
<dbReference type="InterPro" id="IPR011538">
    <property type="entry name" value="Nuo51_FMN-bd"/>
</dbReference>
<dbReference type="Gene3D" id="1.20.1440.230">
    <property type="entry name" value="NADH-ubiquinone oxidoreductase 51kDa subunit, iron-sulphur binding domain"/>
    <property type="match status" value="1"/>
</dbReference>
<organism evidence="7 8">
    <name type="scientific">Candidatus Auribacter fodinae</name>
    <dbReference type="NCBI Taxonomy" id="2093366"/>
    <lineage>
        <taxon>Bacteria</taxon>
        <taxon>Pseudomonadati</taxon>
        <taxon>Candidatus Auribacterota</taxon>
        <taxon>Candidatus Auribacteria</taxon>
        <taxon>Candidatus Auribacterales</taxon>
        <taxon>Candidatus Auribacteraceae</taxon>
        <taxon>Candidatus Auribacter</taxon>
    </lineage>
</organism>
<evidence type="ECO:0000259" key="6">
    <source>
        <dbReference type="SMART" id="SM00928"/>
    </source>
</evidence>
<dbReference type="EMBL" id="QZJZ01000081">
    <property type="protein sequence ID" value="RJP57439.1"/>
    <property type="molecule type" value="Genomic_DNA"/>
</dbReference>
<evidence type="ECO:0000313" key="7">
    <source>
        <dbReference type="EMBL" id="RJP57439.1"/>
    </source>
</evidence>
<protein>
    <submittedName>
        <fullName evidence="7">Dehydrogenase</fullName>
    </submittedName>
</protein>
<dbReference type="Pfam" id="PF10589">
    <property type="entry name" value="NADH_4Fe-4S"/>
    <property type="match status" value="1"/>
</dbReference>
<proteinExistence type="inferred from homology"/>
<feature type="domain" description="NADH-ubiquinone oxidoreductase 51kDa subunit iron-sulphur binding" evidence="6">
    <location>
        <begin position="304"/>
        <end position="349"/>
    </location>
</feature>
<dbReference type="Gene3D" id="3.10.20.600">
    <property type="match status" value="1"/>
</dbReference>
<dbReference type="SMART" id="SM00928">
    <property type="entry name" value="NADH_4Fe-4S"/>
    <property type="match status" value="1"/>
</dbReference>
<reference evidence="7 8" key="1">
    <citation type="journal article" date="2017" name="ISME J.">
        <title>Energy and carbon metabolisms in a deep terrestrial subsurface fluid microbial community.</title>
        <authorList>
            <person name="Momper L."/>
            <person name="Jungbluth S.P."/>
            <person name="Lee M.D."/>
            <person name="Amend J.P."/>
        </authorList>
    </citation>
    <scope>NUCLEOTIDE SEQUENCE [LARGE SCALE GENOMIC DNA]</scope>
    <source>
        <strain evidence="7">SURF_26</strain>
    </source>
</reference>
<keyword evidence="3" id="KW-0479">Metal-binding</keyword>
<dbReference type="InterPro" id="IPR019554">
    <property type="entry name" value="Soluble_ligand-bd"/>
</dbReference>
<dbReference type="GO" id="GO:0051539">
    <property type="term" value="F:4 iron, 4 sulfur cluster binding"/>
    <property type="evidence" value="ECO:0007669"/>
    <property type="project" value="UniProtKB-KW"/>
</dbReference>
<dbReference type="Pfam" id="PF01512">
    <property type="entry name" value="Complex1_51K"/>
    <property type="match status" value="1"/>
</dbReference>
<dbReference type="InterPro" id="IPR037207">
    <property type="entry name" value="Nuop51_4Fe4S-bd_sf"/>
</dbReference>
<dbReference type="Pfam" id="PF10531">
    <property type="entry name" value="SLBB"/>
    <property type="match status" value="1"/>
</dbReference>
<dbReference type="Proteomes" id="UP000266426">
    <property type="component" value="Unassembled WGS sequence"/>
</dbReference>